<dbReference type="Pfam" id="PF07586">
    <property type="entry name" value="HXXSHH"/>
    <property type="match status" value="1"/>
</dbReference>
<accession>A0A5C5V375</accession>
<sequence>MNRPHAPNSNAAPTIGRRRFLQGVGACVGLPLFESLAARSAVAAEATATPALATTASGAPLRMAFMSIPNGVQQEHWFPTGQGSDFSFNSTMKPLEAVKQHVQVLTGLDHEHATPGPDGAGDHARANATFLTGQRARKTAGKDIYVGVSVDQLAAQHVGHTTRFRSLELSCDAVRNSGSCDSGYACAYQYNLSWSTPTTPVTPEPNPRLAFERLFGGGAQGQRARNYQQRLETQRSLLDFVLEDARSLNRELSGHDRRKLDEYLAGVRSIERRIQNSEQFESVADPAVDTPPGIPRDFGAHMDMMYDLLAMAFQTDSTRVGTLLLAYDGSNRSFPDLGISEGHHYLTHHQRNEKYVEYIAKIDQFYMQRFARFLEKLAATEDVDGASLLDNSMIVYGGAIANGNRHTHDNLPVVLAGGGGGSLRPGRYVELDSQPMSNLFVSMLNSMGVGVDRFGDSTAQLAGL</sequence>
<dbReference type="InterPro" id="IPR006311">
    <property type="entry name" value="TAT_signal"/>
</dbReference>
<dbReference type="Proteomes" id="UP000316714">
    <property type="component" value="Unassembled WGS sequence"/>
</dbReference>
<dbReference type="InterPro" id="IPR011447">
    <property type="entry name" value="DUF1552"/>
</dbReference>
<evidence type="ECO:0008006" key="3">
    <source>
        <dbReference type="Google" id="ProtNLM"/>
    </source>
</evidence>
<dbReference type="EMBL" id="SIHJ01000003">
    <property type="protein sequence ID" value="TWT32202.1"/>
    <property type="molecule type" value="Genomic_DNA"/>
</dbReference>
<comment type="caution">
    <text evidence="1">The sequence shown here is derived from an EMBL/GenBank/DDBJ whole genome shotgun (WGS) entry which is preliminary data.</text>
</comment>
<protein>
    <recommendedName>
        <fullName evidence="3">DUF1552 domain-containing protein</fullName>
    </recommendedName>
</protein>
<dbReference type="RefSeq" id="WP_146567379.1">
    <property type="nucleotide sequence ID" value="NZ_SIHJ01000003.1"/>
</dbReference>
<name>A0A5C5V375_9BACT</name>
<proteinExistence type="predicted"/>
<gene>
    <name evidence="1" type="ORF">KOR34_39630</name>
</gene>
<evidence type="ECO:0000313" key="1">
    <source>
        <dbReference type="EMBL" id="TWT32202.1"/>
    </source>
</evidence>
<dbReference type="AlphaFoldDB" id="A0A5C5V375"/>
<reference evidence="1 2" key="1">
    <citation type="submission" date="2019-02" db="EMBL/GenBank/DDBJ databases">
        <title>Deep-cultivation of Planctomycetes and their phenomic and genomic characterization uncovers novel biology.</title>
        <authorList>
            <person name="Wiegand S."/>
            <person name="Jogler M."/>
            <person name="Boedeker C."/>
            <person name="Pinto D."/>
            <person name="Vollmers J."/>
            <person name="Rivas-Marin E."/>
            <person name="Kohn T."/>
            <person name="Peeters S.H."/>
            <person name="Heuer A."/>
            <person name="Rast P."/>
            <person name="Oberbeckmann S."/>
            <person name="Bunk B."/>
            <person name="Jeske O."/>
            <person name="Meyerdierks A."/>
            <person name="Storesund J.E."/>
            <person name="Kallscheuer N."/>
            <person name="Luecker S."/>
            <person name="Lage O.M."/>
            <person name="Pohl T."/>
            <person name="Merkel B.J."/>
            <person name="Hornburger P."/>
            <person name="Mueller R.-W."/>
            <person name="Bruemmer F."/>
            <person name="Labrenz M."/>
            <person name="Spormann A.M."/>
            <person name="Op Den Camp H."/>
            <person name="Overmann J."/>
            <person name="Amann R."/>
            <person name="Jetten M.S.M."/>
            <person name="Mascher T."/>
            <person name="Medema M.H."/>
            <person name="Devos D.P."/>
            <person name="Kaster A.-K."/>
            <person name="Ovreas L."/>
            <person name="Rohde M."/>
            <person name="Galperin M.Y."/>
            <person name="Jogler C."/>
        </authorList>
    </citation>
    <scope>NUCLEOTIDE SEQUENCE [LARGE SCALE GENOMIC DNA]</scope>
    <source>
        <strain evidence="1 2">KOR34</strain>
    </source>
</reference>
<evidence type="ECO:0000313" key="2">
    <source>
        <dbReference type="Proteomes" id="UP000316714"/>
    </source>
</evidence>
<dbReference type="OrthoDB" id="9146593at2"/>
<dbReference type="PROSITE" id="PS51318">
    <property type="entry name" value="TAT"/>
    <property type="match status" value="1"/>
</dbReference>
<organism evidence="1 2">
    <name type="scientific">Posidoniimonas corsicana</name>
    <dbReference type="NCBI Taxonomy" id="1938618"/>
    <lineage>
        <taxon>Bacteria</taxon>
        <taxon>Pseudomonadati</taxon>
        <taxon>Planctomycetota</taxon>
        <taxon>Planctomycetia</taxon>
        <taxon>Pirellulales</taxon>
        <taxon>Lacipirellulaceae</taxon>
        <taxon>Posidoniimonas</taxon>
    </lineage>
</organism>
<keyword evidence="2" id="KW-1185">Reference proteome</keyword>